<gene>
    <name evidence="1" type="ORF">PENSTE_c001G05199</name>
</gene>
<organism evidence="1 2">
    <name type="scientific">Penicillium steckii</name>
    <dbReference type="NCBI Taxonomy" id="303698"/>
    <lineage>
        <taxon>Eukaryota</taxon>
        <taxon>Fungi</taxon>
        <taxon>Dikarya</taxon>
        <taxon>Ascomycota</taxon>
        <taxon>Pezizomycotina</taxon>
        <taxon>Eurotiomycetes</taxon>
        <taxon>Eurotiomycetidae</taxon>
        <taxon>Eurotiales</taxon>
        <taxon>Aspergillaceae</taxon>
        <taxon>Penicillium</taxon>
    </lineage>
</organism>
<comment type="caution">
    <text evidence="1">The sequence shown here is derived from an EMBL/GenBank/DDBJ whole genome shotgun (WGS) entry which is preliminary data.</text>
</comment>
<dbReference type="AlphaFoldDB" id="A0A1V6TZJ0"/>
<proteinExistence type="predicted"/>
<evidence type="ECO:0000313" key="2">
    <source>
        <dbReference type="Proteomes" id="UP000191285"/>
    </source>
</evidence>
<evidence type="ECO:0000313" key="1">
    <source>
        <dbReference type="EMBL" id="OQE31239.1"/>
    </source>
</evidence>
<sequence>MGSTKTTACSGALAVPEILNLILDELDMQTLLVSAQRVCHLWKTIIQETPSLQDKLFLVPRKSKINNGTRTFNPLLAAKFPTFIPENERPISRPIQCVDLTSIDFIIHKEKQSAYLRPEASWRRMLTQQPPALTLASIARVVNSHGVDLMRSKISPGHQEELRMGVIFDLTLSNPGFLFTRGVTIFHGGASPVNTPFFSSGGVIAEKYQEIVAENDIILSIERGVSPEIYNEMGVDSSSVQDEEFEDGKSEDAITRDFIHSACREAGLPMLKVRMEDYDHEP</sequence>
<dbReference type="InterPro" id="IPR036047">
    <property type="entry name" value="F-box-like_dom_sf"/>
</dbReference>
<evidence type="ECO:0008006" key="3">
    <source>
        <dbReference type="Google" id="ProtNLM"/>
    </source>
</evidence>
<dbReference type="EMBL" id="MLKD01000001">
    <property type="protein sequence ID" value="OQE31239.1"/>
    <property type="molecule type" value="Genomic_DNA"/>
</dbReference>
<dbReference type="SUPFAM" id="SSF81383">
    <property type="entry name" value="F-box domain"/>
    <property type="match status" value="1"/>
</dbReference>
<dbReference type="OrthoDB" id="3800738at2759"/>
<protein>
    <recommendedName>
        <fullName evidence="3">F-box domain-containing protein</fullName>
    </recommendedName>
</protein>
<dbReference type="STRING" id="303698.A0A1V6TZJ0"/>
<name>A0A1V6TZJ0_9EURO</name>
<accession>A0A1V6TZJ0</accession>
<keyword evidence="2" id="KW-1185">Reference proteome</keyword>
<dbReference type="Proteomes" id="UP000191285">
    <property type="component" value="Unassembled WGS sequence"/>
</dbReference>
<reference evidence="2" key="1">
    <citation type="journal article" date="2017" name="Nat. Microbiol.">
        <title>Global analysis of biosynthetic gene clusters reveals vast potential of secondary metabolite production in Penicillium species.</title>
        <authorList>
            <person name="Nielsen J.C."/>
            <person name="Grijseels S."/>
            <person name="Prigent S."/>
            <person name="Ji B."/>
            <person name="Dainat J."/>
            <person name="Nielsen K.F."/>
            <person name="Frisvad J.C."/>
            <person name="Workman M."/>
            <person name="Nielsen J."/>
        </authorList>
    </citation>
    <scope>NUCLEOTIDE SEQUENCE [LARGE SCALE GENOMIC DNA]</scope>
    <source>
        <strain evidence="2">IBT 24891</strain>
    </source>
</reference>
<dbReference type="Gene3D" id="1.20.1280.50">
    <property type="match status" value="1"/>
</dbReference>